<dbReference type="InterPro" id="IPR026895">
    <property type="entry name" value="EMC1"/>
</dbReference>
<evidence type="ECO:0000256" key="5">
    <source>
        <dbReference type="ARBA" id="ARBA00022729"/>
    </source>
</evidence>
<evidence type="ECO:0000313" key="13">
    <source>
        <dbReference type="Proteomes" id="UP000031668"/>
    </source>
</evidence>
<evidence type="ECO:0000256" key="9">
    <source>
        <dbReference type="ARBA" id="ARBA00023180"/>
    </source>
</evidence>
<keyword evidence="7 10" id="KW-1133">Transmembrane helix</keyword>
<evidence type="ECO:0000256" key="2">
    <source>
        <dbReference type="ARBA" id="ARBA00007904"/>
    </source>
</evidence>
<dbReference type="OrthoDB" id="28092at2759"/>
<accession>A0A0C2MUE1</accession>
<dbReference type="AlphaFoldDB" id="A0A0C2MUE1"/>
<dbReference type="Pfam" id="PF07774">
    <property type="entry name" value="EMC1_C"/>
    <property type="match status" value="1"/>
</dbReference>
<reference evidence="12 13" key="1">
    <citation type="journal article" date="2014" name="Genome Biol. Evol.">
        <title>The genome of the myxosporean Thelohanellus kitauei shows adaptations to nutrient acquisition within its fish host.</title>
        <authorList>
            <person name="Yang Y."/>
            <person name="Xiong J."/>
            <person name="Zhou Z."/>
            <person name="Huo F."/>
            <person name="Miao W."/>
            <person name="Ran C."/>
            <person name="Liu Y."/>
            <person name="Zhang J."/>
            <person name="Feng J."/>
            <person name="Wang M."/>
            <person name="Wang M."/>
            <person name="Wang L."/>
            <person name="Yao B."/>
        </authorList>
    </citation>
    <scope>NUCLEOTIDE SEQUENCE [LARGE SCALE GENOMIC DNA]</scope>
    <source>
        <strain evidence="12">Wuqing</strain>
    </source>
</reference>
<dbReference type="InterPro" id="IPR011678">
    <property type="entry name" value="EMC1_C"/>
</dbReference>
<evidence type="ECO:0000256" key="3">
    <source>
        <dbReference type="ARBA" id="ARBA00020824"/>
    </source>
</evidence>
<gene>
    <name evidence="12" type="ORF">RF11_12204</name>
</gene>
<comment type="caution">
    <text evidence="12">The sequence shown here is derived from an EMBL/GenBank/DDBJ whole genome shotgun (WGS) entry which is preliminary data.</text>
</comment>
<dbReference type="EMBL" id="JWZT01001925">
    <property type="protein sequence ID" value="KII70946.1"/>
    <property type="molecule type" value="Genomic_DNA"/>
</dbReference>
<sequence>MFRLFSGSLLKMETFYVFFLILPIGCCSFRQDYIGSPKYITSQSDQDYARLYFVSEENVISCIWNENGSIVWQKHFSNKISTNFDHTEYFSVIEHHESSIKLMIFSKIYGNLLFSQNFESDDTFTLMIVDSDILHVLNGKHYVKIGLEVQFRMDETYLALSNAKIIGAVHETGGFKIFQLQNNAIIVTPAKSQPATIQLSILSDHLSSVEIDEYGVLVIRMQDSCYIGHVMHLESFKFVLGNNLCTGYRVFDRHAYFILLSNQTSKLSNVTVIYKHVHEIDIIQLPNSLVDVLVFSSGKDIFLFENGREPKINSFDIDANMFVDAKCKIILENRVGRIQFAYGFVHSDQISFLFFASGTFYRVTNNKFVVFRHESFSPKDRAIGINIVNPLNLAPENFVQRMNSYMTEKSSFKKFLIRLCYDITKLLQFIKHFNILEAWNSLYMLVREKITHHQILAFDDPRIVSIDKNGLLQSHSVENGDLLYTKMIDGFFNVSQVEIQQFSSRPGRHNLYAIYGWDEFGMRLHILDISTGSDVTSNVLLTHQICSTCEIVHGSIFLSQKCDNIDLIIQTHFETVFIVCNETLIEVVGQSNSVSNHLYYFQPRVENGKMSIRGYFYGRKASRMYFNKIWSINLHAHLSDVTIATDEKTVVVEKDDRVHVSHSKMDRYRHDNHLAISYVYHVNETSNFRLIYLHTKTGAVLYEITRKNCMGPTHLKIHENYIFAVISNNVGQHELLVIEVYKNKSLTLFRTQLYLLDIPPLTAMSVAGTTLGLRHPSLFLAISGYIFVVSSKQFTARRSLKLTNEEMEEGVIPYMPIISTTEMTRINRNISLFDVTSIIMISSSRESIDYFCAVSHLGIYCDAYQGIGDQPFDTLNTGFDQTSMLMMQAILSITTVVVVYYFRLKITSIYWNK</sequence>
<keyword evidence="4 10" id="KW-0812">Transmembrane</keyword>
<organism evidence="12 13">
    <name type="scientific">Thelohanellus kitauei</name>
    <name type="common">Myxosporean</name>
    <dbReference type="NCBI Taxonomy" id="669202"/>
    <lineage>
        <taxon>Eukaryota</taxon>
        <taxon>Metazoa</taxon>
        <taxon>Cnidaria</taxon>
        <taxon>Myxozoa</taxon>
        <taxon>Myxosporea</taxon>
        <taxon>Bivalvulida</taxon>
        <taxon>Platysporina</taxon>
        <taxon>Myxobolidae</taxon>
        <taxon>Thelohanellus</taxon>
    </lineage>
</organism>
<keyword evidence="8 10" id="KW-0472">Membrane</keyword>
<keyword evidence="9" id="KW-0325">Glycoprotein</keyword>
<comment type="subcellular location">
    <subcellularLocation>
        <location evidence="1">Endoplasmic reticulum membrane</location>
        <topology evidence="1">Single-pass type I membrane protein</topology>
    </subcellularLocation>
</comment>
<evidence type="ECO:0000256" key="10">
    <source>
        <dbReference type="SAM" id="Phobius"/>
    </source>
</evidence>
<dbReference type="GO" id="GO:0034975">
    <property type="term" value="P:protein folding in endoplasmic reticulum"/>
    <property type="evidence" value="ECO:0007669"/>
    <property type="project" value="TreeGrafter"/>
</dbReference>
<protein>
    <recommendedName>
        <fullName evidence="3">ER membrane protein complex subunit 1</fullName>
    </recommendedName>
</protein>
<keyword evidence="13" id="KW-1185">Reference proteome</keyword>
<dbReference type="PANTHER" id="PTHR21573">
    <property type="entry name" value="ER MEMBRANE PROTEIN COMPLEX SUBUNIT 1"/>
    <property type="match status" value="1"/>
</dbReference>
<evidence type="ECO:0000259" key="11">
    <source>
        <dbReference type="Pfam" id="PF07774"/>
    </source>
</evidence>
<dbReference type="GO" id="GO:0072546">
    <property type="term" value="C:EMC complex"/>
    <property type="evidence" value="ECO:0007669"/>
    <property type="project" value="InterPro"/>
</dbReference>
<evidence type="ECO:0000313" key="12">
    <source>
        <dbReference type="EMBL" id="KII70946.1"/>
    </source>
</evidence>
<evidence type="ECO:0000256" key="8">
    <source>
        <dbReference type="ARBA" id="ARBA00023136"/>
    </source>
</evidence>
<proteinExistence type="inferred from homology"/>
<evidence type="ECO:0000256" key="4">
    <source>
        <dbReference type="ARBA" id="ARBA00022692"/>
    </source>
</evidence>
<name>A0A0C2MUE1_THEKT</name>
<feature type="domain" description="ER membrane protein complex subunit 1 C-terminal" evidence="11">
    <location>
        <begin position="746"/>
        <end position="907"/>
    </location>
</feature>
<evidence type="ECO:0000256" key="7">
    <source>
        <dbReference type="ARBA" id="ARBA00022989"/>
    </source>
</evidence>
<feature type="transmembrane region" description="Helical" evidence="10">
    <location>
        <begin position="885"/>
        <end position="904"/>
    </location>
</feature>
<dbReference type="Proteomes" id="UP000031668">
    <property type="component" value="Unassembled WGS sequence"/>
</dbReference>
<evidence type="ECO:0000256" key="1">
    <source>
        <dbReference type="ARBA" id="ARBA00004115"/>
    </source>
</evidence>
<keyword evidence="6" id="KW-0256">Endoplasmic reticulum</keyword>
<keyword evidence="5" id="KW-0732">Signal</keyword>
<dbReference type="PANTHER" id="PTHR21573:SF0">
    <property type="entry name" value="ER MEMBRANE PROTEIN COMPLEX SUBUNIT 1"/>
    <property type="match status" value="1"/>
</dbReference>
<comment type="similarity">
    <text evidence="2">Belongs to the EMC1 family.</text>
</comment>
<evidence type="ECO:0000256" key="6">
    <source>
        <dbReference type="ARBA" id="ARBA00022824"/>
    </source>
</evidence>